<protein>
    <submittedName>
        <fullName evidence="1">Uncharacterized protein</fullName>
    </submittedName>
</protein>
<dbReference type="OrthoDB" id="9814800at2"/>
<dbReference type="KEGG" id="dps:DP2179"/>
<organism evidence="1 2">
    <name type="scientific">Desulfotalea psychrophila (strain LSv54 / DSM 12343)</name>
    <dbReference type="NCBI Taxonomy" id="177439"/>
    <lineage>
        <taxon>Bacteria</taxon>
        <taxon>Pseudomonadati</taxon>
        <taxon>Thermodesulfobacteriota</taxon>
        <taxon>Desulfobulbia</taxon>
        <taxon>Desulfobulbales</taxon>
        <taxon>Desulfocapsaceae</taxon>
        <taxon>Desulfotalea</taxon>
    </lineage>
</organism>
<dbReference type="SUPFAM" id="SSF56300">
    <property type="entry name" value="Metallo-dependent phosphatases"/>
    <property type="match status" value="1"/>
</dbReference>
<accession>Q6AL67</accession>
<evidence type="ECO:0000313" key="1">
    <source>
        <dbReference type="EMBL" id="CAG36908.1"/>
    </source>
</evidence>
<reference evidence="2" key="1">
    <citation type="journal article" date="2004" name="Environ. Microbiol.">
        <title>The genome of Desulfotalea psychrophila, a sulfate-reducing bacterium from permanently cold Arctic sediments.</title>
        <authorList>
            <person name="Rabus R."/>
            <person name="Ruepp A."/>
            <person name="Frickey T."/>
            <person name="Rattei T."/>
            <person name="Fartmann B."/>
            <person name="Stark M."/>
            <person name="Bauer M."/>
            <person name="Zibat A."/>
            <person name="Lombardot T."/>
            <person name="Becker I."/>
            <person name="Amann J."/>
            <person name="Gellner K."/>
            <person name="Teeling H."/>
            <person name="Leuschner W.D."/>
            <person name="Gloeckner F.-O."/>
            <person name="Lupas A.N."/>
            <person name="Amann R."/>
            <person name="Klenk H.-P."/>
        </authorList>
    </citation>
    <scope>NUCLEOTIDE SEQUENCE [LARGE SCALE GENOMIC DNA]</scope>
    <source>
        <strain evidence="2">DSM 12343 / LSv54</strain>
    </source>
</reference>
<dbReference type="InterPro" id="IPR029052">
    <property type="entry name" value="Metallo-depent_PP-like"/>
</dbReference>
<keyword evidence="2" id="KW-1185">Reference proteome</keyword>
<dbReference type="RefSeq" id="WP_011189420.1">
    <property type="nucleotide sequence ID" value="NC_006138.1"/>
</dbReference>
<dbReference type="AlphaFoldDB" id="Q6AL67"/>
<dbReference type="Proteomes" id="UP000000602">
    <property type="component" value="Chromosome"/>
</dbReference>
<dbReference type="Gene3D" id="3.60.21.10">
    <property type="match status" value="1"/>
</dbReference>
<name>Q6AL67_DESPS</name>
<dbReference type="HOGENOM" id="CLU_1822283_0_0_7"/>
<gene>
    <name evidence="1" type="ordered locus">DP2179</name>
</gene>
<dbReference type="EMBL" id="CR522870">
    <property type="protein sequence ID" value="CAG36908.1"/>
    <property type="molecule type" value="Genomic_DNA"/>
</dbReference>
<sequence length="141" mass="15781">MEIAKFYPGINVIISSDPKINNLSPSLVGKTLITQTKTMGQYLGVLDITLSPKITWKSNYFALNNLERKKQINAHKIKSMQKQGGSQAELGLLQEEQAGIPAQMKKLQQRLKQQKGSSYQVEFVPVSEMLFEDSVVKAIID</sequence>
<proteinExistence type="predicted"/>
<dbReference type="eggNOG" id="COG0737">
    <property type="taxonomic scope" value="Bacteria"/>
</dbReference>
<evidence type="ECO:0000313" key="2">
    <source>
        <dbReference type="Proteomes" id="UP000000602"/>
    </source>
</evidence>